<evidence type="ECO:0000256" key="3">
    <source>
        <dbReference type="ARBA" id="ARBA00023065"/>
    </source>
</evidence>
<dbReference type="NCBIfam" id="NF002384">
    <property type="entry name" value="PRK01395.1"/>
    <property type="match status" value="1"/>
</dbReference>
<dbReference type="Proteomes" id="UP000078383">
    <property type="component" value="Unassembled WGS sequence"/>
</dbReference>
<dbReference type="GO" id="GO:0046961">
    <property type="term" value="F:proton-transporting ATPase activity, rotational mechanism"/>
    <property type="evidence" value="ECO:0007669"/>
    <property type="project" value="InterPro"/>
</dbReference>
<keyword evidence="2" id="KW-0813">Transport</keyword>
<protein>
    <submittedName>
        <fullName evidence="5">V-type sodium ATPase subunit G</fullName>
    </submittedName>
    <submittedName>
        <fullName evidence="4">V-type sodium pump subunit G</fullName>
    </submittedName>
</protein>
<keyword evidence="7" id="KW-1185">Reference proteome</keyword>
<dbReference type="AlphaFoldDB" id="A0A174P5T5"/>
<evidence type="ECO:0000313" key="7">
    <source>
        <dbReference type="Proteomes" id="UP000363661"/>
    </source>
</evidence>
<dbReference type="Gene3D" id="3.40.50.10580">
    <property type="entry name" value="ATPase, V1 complex, subunit F"/>
    <property type="match status" value="1"/>
</dbReference>
<reference evidence="5 7" key="2">
    <citation type="submission" date="2019-07" db="EMBL/GenBank/DDBJ databases">
        <authorList>
            <person name="Hibberd C M."/>
            <person name="Gehrig L. J."/>
            <person name="Chang H.-W."/>
            <person name="Venkatesh S."/>
        </authorList>
    </citation>
    <scope>NUCLEOTIDE SEQUENCE [LARGE SCALE GENOMIC DNA]</scope>
    <source>
        <strain evidence="5">Ruminococcus_torques_SSTS_Bg7063</strain>
    </source>
</reference>
<gene>
    <name evidence="4" type="primary">ntpG</name>
    <name evidence="4" type="ORF">ERS852502_02373</name>
    <name evidence="5" type="ORF">RTSSTS7063_01547</name>
</gene>
<comment type="similarity">
    <text evidence="1">Belongs to the V-ATPase F subunit family.</text>
</comment>
<proteinExistence type="inferred from homology"/>
<dbReference type="EMBL" id="CABHNA010000054">
    <property type="protein sequence ID" value="VUX09467.1"/>
    <property type="molecule type" value="Genomic_DNA"/>
</dbReference>
<sequence>MYKIAVMGDYDSIYGFATLGLSICPVKDRDEAKTKLRQLAEGNYGIIYITEAVAAQIPSEINKYGEQTFPAIIQIPGVSGNTGAGVEGVKKTVEQAVGSDILFGGVSE</sequence>
<dbReference type="Proteomes" id="UP000363661">
    <property type="component" value="Unassembled WGS sequence"/>
</dbReference>
<evidence type="ECO:0000256" key="2">
    <source>
        <dbReference type="ARBA" id="ARBA00022448"/>
    </source>
</evidence>
<evidence type="ECO:0000313" key="6">
    <source>
        <dbReference type="Proteomes" id="UP000078383"/>
    </source>
</evidence>
<dbReference type="Pfam" id="PF01990">
    <property type="entry name" value="ATP-synt_F"/>
    <property type="match status" value="1"/>
</dbReference>
<dbReference type="SUPFAM" id="SSF159468">
    <property type="entry name" value="AtpF-like"/>
    <property type="match status" value="1"/>
</dbReference>
<dbReference type="InterPro" id="IPR008218">
    <property type="entry name" value="ATPase_V1-cplx_f_g_su"/>
</dbReference>
<evidence type="ECO:0000313" key="5">
    <source>
        <dbReference type="EMBL" id="VUX09467.1"/>
    </source>
</evidence>
<dbReference type="OrthoDB" id="5311at2"/>
<reference evidence="4 6" key="1">
    <citation type="submission" date="2015-09" db="EMBL/GenBank/DDBJ databases">
        <authorList>
            <consortium name="Pathogen Informatics"/>
        </authorList>
    </citation>
    <scope>NUCLEOTIDE SEQUENCE [LARGE SCALE GENOMIC DNA]</scope>
    <source>
        <strain evidence="4 6">2789STDY5834889</strain>
    </source>
</reference>
<dbReference type="EMBL" id="CZBX01000011">
    <property type="protein sequence ID" value="CUQ91227.1"/>
    <property type="molecule type" value="Genomic_DNA"/>
</dbReference>
<accession>A0A174P5T5</accession>
<dbReference type="GeneID" id="303258448"/>
<organism evidence="4 6">
    <name type="scientific">[Ruminococcus] torques</name>
    <dbReference type="NCBI Taxonomy" id="33039"/>
    <lineage>
        <taxon>Bacteria</taxon>
        <taxon>Bacillati</taxon>
        <taxon>Bacillota</taxon>
        <taxon>Clostridia</taxon>
        <taxon>Lachnospirales</taxon>
        <taxon>Lachnospiraceae</taxon>
        <taxon>Mediterraneibacter</taxon>
    </lineage>
</organism>
<dbReference type="RefSeq" id="WP_015527971.1">
    <property type="nucleotide sequence ID" value="NZ_CABHNA010000054.1"/>
</dbReference>
<evidence type="ECO:0000256" key="1">
    <source>
        <dbReference type="ARBA" id="ARBA00010148"/>
    </source>
</evidence>
<dbReference type="InterPro" id="IPR036906">
    <property type="entry name" value="ATPase_V1_fsu_sf"/>
</dbReference>
<name>A0A174P5T5_9FIRM</name>
<keyword evidence="3" id="KW-0406">Ion transport</keyword>
<evidence type="ECO:0000313" key="4">
    <source>
        <dbReference type="EMBL" id="CUQ91227.1"/>
    </source>
</evidence>